<dbReference type="GO" id="GO:0046872">
    <property type="term" value="F:metal ion binding"/>
    <property type="evidence" value="ECO:0007669"/>
    <property type="project" value="UniProtKB-KW"/>
</dbReference>
<evidence type="ECO:0000256" key="8">
    <source>
        <dbReference type="ARBA" id="ARBA00022630"/>
    </source>
</evidence>
<dbReference type="PROSITE" id="PS51296">
    <property type="entry name" value="RIESKE"/>
    <property type="match status" value="1"/>
</dbReference>
<proteinExistence type="inferred from homology"/>
<evidence type="ECO:0000256" key="17">
    <source>
        <dbReference type="ARBA" id="ARBA00050114"/>
    </source>
</evidence>
<evidence type="ECO:0000256" key="9">
    <source>
        <dbReference type="ARBA" id="ARBA00022714"/>
    </source>
</evidence>
<dbReference type="Pfam" id="PF03460">
    <property type="entry name" value="NIR_SIR_ferr"/>
    <property type="match status" value="1"/>
</dbReference>
<dbReference type="FunFam" id="1.10.10.1100:FF:000002">
    <property type="entry name" value="Nitrite reductase large subunit"/>
    <property type="match status" value="1"/>
</dbReference>
<gene>
    <name evidence="22" type="ORF">K493DRAFT_291496</name>
</gene>
<dbReference type="InterPro" id="IPR041854">
    <property type="entry name" value="BFD-like_2Fe2S-bd_dom_sf"/>
</dbReference>
<dbReference type="GO" id="GO:0042128">
    <property type="term" value="P:nitrate assimilation"/>
    <property type="evidence" value="ECO:0007669"/>
    <property type="project" value="UniProtKB-UniPathway"/>
</dbReference>
<dbReference type="GO" id="GO:0050660">
    <property type="term" value="F:flavin adenine dinucleotide binding"/>
    <property type="evidence" value="ECO:0007669"/>
    <property type="project" value="InterPro"/>
</dbReference>
<dbReference type="InParanoid" id="A0A1Y1XJW9"/>
<comment type="catalytic activity">
    <reaction evidence="18">
        <text>NH4(+) + 3 NADP(+) + 2 H2O = nitrite + 3 NADPH + 5 H(+)</text>
        <dbReference type="Rhea" id="RHEA:24632"/>
        <dbReference type="ChEBI" id="CHEBI:15377"/>
        <dbReference type="ChEBI" id="CHEBI:15378"/>
        <dbReference type="ChEBI" id="CHEBI:16301"/>
        <dbReference type="ChEBI" id="CHEBI:28938"/>
        <dbReference type="ChEBI" id="CHEBI:57783"/>
        <dbReference type="ChEBI" id="CHEBI:58349"/>
        <dbReference type="EC" id="1.7.1.4"/>
    </reaction>
</comment>
<dbReference type="CDD" id="cd19944">
    <property type="entry name" value="NirB_Fer2_BFD-like_2"/>
    <property type="match status" value="1"/>
</dbReference>
<keyword evidence="13" id="KW-0408">Iron</keyword>
<dbReference type="InterPro" id="IPR017941">
    <property type="entry name" value="Rieske_2Fe-2S"/>
</dbReference>
<feature type="domain" description="Rieske" evidence="21">
    <location>
        <begin position="886"/>
        <end position="991"/>
    </location>
</feature>
<dbReference type="CDD" id="cd19943">
    <property type="entry name" value="NirB_Fer2_BFD-like_1"/>
    <property type="match status" value="1"/>
</dbReference>
<dbReference type="AlphaFoldDB" id="A0A1Y1XJW9"/>
<dbReference type="InterPro" id="IPR006067">
    <property type="entry name" value="NO2/SO3_Rdtase_4Fe4S_dom"/>
</dbReference>
<dbReference type="InterPro" id="IPR041575">
    <property type="entry name" value="Rubredoxin_C"/>
</dbReference>
<comment type="caution">
    <text evidence="22">The sequence shown here is derived from an EMBL/GenBank/DDBJ whole genome shotgun (WGS) entry which is preliminary data.</text>
</comment>
<keyword evidence="8" id="KW-0285">Flavoprotein</keyword>
<evidence type="ECO:0000256" key="16">
    <source>
        <dbReference type="ARBA" id="ARBA00034078"/>
    </source>
</evidence>
<evidence type="ECO:0000256" key="2">
    <source>
        <dbReference type="ARBA" id="ARBA00001966"/>
    </source>
</evidence>
<reference evidence="22 23" key="1">
    <citation type="submission" date="2016-07" db="EMBL/GenBank/DDBJ databases">
        <title>Pervasive Adenine N6-methylation of Active Genes in Fungi.</title>
        <authorList>
            <consortium name="DOE Joint Genome Institute"/>
            <person name="Mondo S.J."/>
            <person name="Dannebaum R.O."/>
            <person name="Kuo R.C."/>
            <person name="Labutti K."/>
            <person name="Haridas S."/>
            <person name="Kuo A."/>
            <person name="Salamov A."/>
            <person name="Ahrendt S.R."/>
            <person name="Lipzen A."/>
            <person name="Sullivan W."/>
            <person name="Andreopoulos W.B."/>
            <person name="Clum A."/>
            <person name="Lindquist E."/>
            <person name="Daum C."/>
            <person name="Ramamoorthy G.K."/>
            <person name="Gryganskyi A."/>
            <person name="Culley D."/>
            <person name="Magnuson J.K."/>
            <person name="James T.Y."/>
            <person name="O'Malley M.A."/>
            <person name="Stajich J.E."/>
            <person name="Spatafora J.W."/>
            <person name="Visel A."/>
            <person name="Grigoriev I.V."/>
        </authorList>
    </citation>
    <scope>NUCLEOTIDE SEQUENCE [LARGE SCALE GENOMIC DNA]</scope>
    <source>
        <strain evidence="22 23">CBS 931.73</strain>
    </source>
</reference>
<dbReference type="EMBL" id="MCFE01000587">
    <property type="protein sequence ID" value="ORX85644.1"/>
    <property type="molecule type" value="Genomic_DNA"/>
</dbReference>
<keyword evidence="12" id="KW-0560">Oxidoreductase</keyword>
<dbReference type="Pfam" id="PF07992">
    <property type="entry name" value="Pyr_redox_2"/>
    <property type="match status" value="1"/>
</dbReference>
<evidence type="ECO:0000256" key="6">
    <source>
        <dbReference type="ARBA" id="ARBA00022485"/>
    </source>
</evidence>
<comment type="cofactor">
    <cofactor evidence="16">
        <name>[2Fe-2S] cluster</name>
        <dbReference type="ChEBI" id="CHEBI:190135"/>
    </cofactor>
</comment>
<name>A0A1Y1XJW9_9FUNG</name>
<comment type="pathway">
    <text evidence="4">Nitrogen metabolism; nitrate reduction (assimilation).</text>
</comment>
<comment type="cofactor">
    <cofactor evidence="2">
        <name>[4Fe-4S] cluster</name>
        <dbReference type="ChEBI" id="CHEBI:49883"/>
    </cofactor>
</comment>
<keyword evidence="6" id="KW-0004">4Fe-4S</keyword>
<evidence type="ECO:0000256" key="3">
    <source>
        <dbReference type="ARBA" id="ARBA00001974"/>
    </source>
</evidence>
<dbReference type="Pfam" id="PF18267">
    <property type="entry name" value="Rubredoxin_C"/>
    <property type="match status" value="1"/>
</dbReference>
<evidence type="ECO:0000256" key="10">
    <source>
        <dbReference type="ARBA" id="ARBA00022723"/>
    </source>
</evidence>
<evidence type="ECO:0000256" key="19">
    <source>
        <dbReference type="ARBA" id="ARBA00066907"/>
    </source>
</evidence>
<dbReference type="GO" id="GO:0051539">
    <property type="term" value="F:4 iron, 4 sulfur cluster binding"/>
    <property type="evidence" value="ECO:0007669"/>
    <property type="project" value="UniProtKB-KW"/>
</dbReference>
<evidence type="ECO:0000256" key="1">
    <source>
        <dbReference type="ARBA" id="ARBA00001929"/>
    </source>
</evidence>
<accession>A0A1Y1XJW9</accession>
<dbReference type="GO" id="GO:0008942">
    <property type="term" value="F:nitrite reductase [NAD(P)H] activity"/>
    <property type="evidence" value="ECO:0007669"/>
    <property type="project" value="UniProtKB-EC"/>
</dbReference>
<dbReference type="GO" id="GO:0020037">
    <property type="term" value="F:heme binding"/>
    <property type="evidence" value="ECO:0007669"/>
    <property type="project" value="InterPro"/>
</dbReference>
<dbReference type="SUPFAM" id="SSF55124">
    <property type="entry name" value="Nitrite/Sulfite reductase N-terminal domain-like"/>
    <property type="match status" value="1"/>
</dbReference>
<keyword evidence="7" id="KW-0349">Heme</keyword>
<dbReference type="Pfam" id="PF04324">
    <property type="entry name" value="Fer2_BFD"/>
    <property type="match status" value="1"/>
</dbReference>
<dbReference type="InterPro" id="IPR016156">
    <property type="entry name" value="FAD/NAD-linked_Rdtase_dimer_sf"/>
</dbReference>
<evidence type="ECO:0000256" key="13">
    <source>
        <dbReference type="ARBA" id="ARBA00023004"/>
    </source>
</evidence>
<keyword evidence="14" id="KW-0411">Iron-sulfur</keyword>
<dbReference type="Gene3D" id="3.50.50.60">
    <property type="entry name" value="FAD/NAD(P)-binding domain"/>
    <property type="match status" value="2"/>
</dbReference>
<dbReference type="GO" id="GO:0051537">
    <property type="term" value="F:2 iron, 2 sulfur cluster binding"/>
    <property type="evidence" value="ECO:0007669"/>
    <property type="project" value="UniProtKB-KW"/>
</dbReference>
<dbReference type="PRINTS" id="PR00397">
    <property type="entry name" value="SIROHAEM"/>
</dbReference>
<dbReference type="STRING" id="1314790.A0A1Y1XJW9"/>
<organism evidence="22 23">
    <name type="scientific">Basidiobolus meristosporus CBS 931.73</name>
    <dbReference type="NCBI Taxonomy" id="1314790"/>
    <lineage>
        <taxon>Eukaryota</taxon>
        <taxon>Fungi</taxon>
        <taxon>Fungi incertae sedis</taxon>
        <taxon>Zoopagomycota</taxon>
        <taxon>Entomophthoromycotina</taxon>
        <taxon>Basidiobolomycetes</taxon>
        <taxon>Basidiobolales</taxon>
        <taxon>Basidiobolaceae</taxon>
        <taxon>Basidiobolus</taxon>
    </lineage>
</organism>
<dbReference type="PROSITE" id="PS00365">
    <property type="entry name" value="NIR_SIR"/>
    <property type="match status" value="1"/>
</dbReference>
<dbReference type="Pfam" id="PF01077">
    <property type="entry name" value="NIR_SIR"/>
    <property type="match status" value="1"/>
</dbReference>
<dbReference type="InterPro" id="IPR036136">
    <property type="entry name" value="Nit/Sulf_reduc_fer-like_dom_sf"/>
</dbReference>
<dbReference type="SUPFAM" id="SSF50022">
    <property type="entry name" value="ISP domain"/>
    <property type="match status" value="1"/>
</dbReference>
<evidence type="ECO:0000256" key="5">
    <source>
        <dbReference type="ARBA" id="ARBA00010429"/>
    </source>
</evidence>
<dbReference type="InterPro" id="IPR052034">
    <property type="entry name" value="NasD-like"/>
</dbReference>
<dbReference type="SUPFAM" id="SSF56014">
    <property type="entry name" value="Nitrite and sulphite reductase 4Fe-4S domain-like"/>
    <property type="match status" value="1"/>
</dbReference>
<evidence type="ECO:0000256" key="18">
    <source>
        <dbReference type="ARBA" id="ARBA00051413"/>
    </source>
</evidence>
<evidence type="ECO:0000256" key="4">
    <source>
        <dbReference type="ARBA" id="ARBA00005096"/>
    </source>
</evidence>
<keyword evidence="11" id="KW-0274">FAD</keyword>
<dbReference type="NCBIfam" id="TIGR02374">
    <property type="entry name" value="nitri_red_nirB"/>
    <property type="match status" value="1"/>
</dbReference>
<dbReference type="InterPro" id="IPR012744">
    <property type="entry name" value="Nitri_red_NirB"/>
</dbReference>
<comment type="catalytic activity">
    <reaction evidence="17">
        <text>NH4(+) + 3 NAD(+) + 2 H2O = nitrite + 3 NADH + 5 H(+)</text>
        <dbReference type="Rhea" id="RHEA:24628"/>
        <dbReference type="ChEBI" id="CHEBI:15377"/>
        <dbReference type="ChEBI" id="CHEBI:15378"/>
        <dbReference type="ChEBI" id="CHEBI:16301"/>
        <dbReference type="ChEBI" id="CHEBI:28938"/>
        <dbReference type="ChEBI" id="CHEBI:57540"/>
        <dbReference type="ChEBI" id="CHEBI:57945"/>
        <dbReference type="EC" id="1.7.1.4"/>
    </reaction>
</comment>
<evidence type="ECO:0000256" key="20">
    <source>
        <dbReference type="ARBA" id="ARBA00070300"/>
    </source>
</evidence>
<evidence type="ECO:0000256" key="15">
    <source>
        <dbReference type="ARBA" id="ARBA00023063"/>
    </source>
</evidence>
<keyword evidence="23" id="KW-1185">Reference proteome</keyword>
<keyword evidence="15" id="KW-0534">Nitrate assimilation</keyword>
<comment type="cofactor">
    <cofactor evidence="1">
        <name>siroheme</name>
        <dbReference type="ChEBI" id="CHEBI:60052"/>
    </cofactor>
</comment>
<dbReference type="InterPro" id="IPR006066">
    <property type="entry name" value="NO2/SO3_Rdtase_FeS/sirohaem_BS"/>
</dbReference>
<dbReference type="InterPro" id="IPR045854">
    <property type="entry name" value="NO2/SO3_Rdtase_4Fe4S_sf"/>
</dbReference>
<evidence type="ECO:0000259" key="21">
    <source>
        <dbReference type="PROSITE" id="PS51296"/>
    </source>
</evidence>
<keyword evidence="10" id="KW-0479">Metal-binding</keyword>
<dbReference type="OrthoDB" id="432169at2759"/>
<dbReference type="Gene3D" id="2.102.10.10">
    <property type="entry name" value="Rieske [2Fe-2S] iron-sulphur domain"/>
    <property type="match status" value="1"/>
</dbReference>
<dbReference type="GO" id="GO:0015980">
    <property type="term" value="P:energy derivation by oxidation of organic compounds"/>
    <property type="evidence" value="ECO:0007669"/>
    <property type="project" value="UniProtKB-ARBA"/>
</dbReference>
<comment type="cofactor">
    <cofactor evidence="3">
        <name>FAD</name>
        <dbReference type="ChEBI" id="CHEBI:57692"/>
    </cofactor>
</comment>
<evidence type="ECO:0000256" key="7">
    <source>
        <dbReference type="ARBA" id="ARBA00022617"/>
    </source>
</evidence>
<dbReference type="SUPFAM" id="SSF51905">
    <property type="entry name" value="FAD/NAD(P)-binding domain"/>
    <property type="match status" value="2"/>
</dbReference>
<evidence type="ECO:0000256" key="14">
    <source>
        <dbReference type="ARBA" id="ARBA00023014"/>
    </source>
</evidence>
<dbReference type="Gene3D" id="3.30.390.30">
    <property type="match status" value="1"/>
</dbReference>
<protein>
    <recommendedName>
        <fullName evidence="20">Nitrite reductase [NAD(P)H]</fullName>
        <ecNumber evidence="19">1.7.1.4</ecNumber>
    </recommendedName>
</protein>
<dbReference type="NCBIfam" id="NF011565">
    <property type="entry name" value="PRK14989.1"/>
    <property type="match status" value="1"/>
</dbReference>
<dbReference type="InterPro" id="IPR023753">
    <property type="entry name" value="FAD/NAD-binding_dom"/>
</dbReference>
<dbReference type="EC" id="1.7.1.4" evidence="19"/>
<dbReference type="Pfam" id="PF13806">
    <property type="entry name" value="Rieske_2"/>
    <property type="match status" value="1"/>
</dbReference>
<dbReference type="Gene3D" id="3.30.413.10">
    <property type="entry name" value="Sulfite Reductase Hemoprotein, domain 1"/>
    <property type="match status" value="1"/>
</dbReference>
<keyword evidence="9" id="KW-0001">2Fe-2S</keyword>
<evidence type="ECO:0000313" key="22">
    <source>
        <dbReference type="EMBL" id="ORX85644.1"/>
    </source>
</evidence>
<dbReference type="Proteomes" id="UP000193498">
    <property type="component" value="Unassembled WGS sequence"/>
</dbReference>
<evidence type="ECO:0000256" key="12">
    <source>
        <dbReference type="ARBA" id="ARBA00023002"/>
    </source>
</evidence>
<dbReference type="PROSITE" id="PS51300">
    <property type="entry name" value="NIRD"/>
    <property type="match status" value="1"/>
</dbReference>
<dbReference type="NCBIfam" id="TIGR02378">
    <property type="entry name" value="nirD_assim_sml"/>
    <property type="match status" value="1"/>
</dbReference>
<evidence type="ECO:0000256" key="11">
    <source>
        <dbReference type="ARBA" id="ARBA00022827"/>
    </source>
</evidence>
<dbReference type="InterPro" id="IPR036922">
    <property type="entry name" value="Rieske_2Fe-2S_sf"/>
</dbReference>
<dbReference type="UniPathway" id="UPA00653"/>
<dbReference type="FunFam" id="3.30.413.10:FF:000007">
    <property type="entry name" value="Nitrite reductase [NAD(P)H] large subunit"/>
    <property type="match status" value="1"/>
</dbReference>
<dbReference type="PRINTS" id="PR00368">
    <property type="entry name" value="FADPNR"/>
</dbReference>
<evidence type="ECO:0000313" key="23">
    <source>
        <dbReference type="Proteomes" id="UP000193498"/>
    </source>
</evidence>
<dbReference type="Gene3D" id="1.10.10.1100">
    <property type="entry name" value="BFD-like [2Fe-2S]-binding domain"/>
    <property type="match status" value="1"/>
</dbReference>
<dbReference type="PANTHER" id="PTHR43809">
    <property type="entry name" value="NITRITE REDUCTASE (NADH) LARGE SUBUNIT"/>
    <property type="match status" value="1"/>
</dbReference>
<dbReference type="InterPro" id="IPR036188">
    <property type="entry name" value="FAD/NAD-bd_sf"/>
</dbReference>
<dbReference type="InterPro" id="IPR007419">
    <property type="entry name" value="BFD-like_2Fe2S-bd_dom"/>
</dbReference>
<dbReference type="PANTHER" id="PTHR43809:SF1">
    <property type="entry name" value="NITRITE REDUCTASE (NADH) LARGE SUBUNIT"/>
    <property type="match status" value="1"/>
</dbReference>
<comment type="similarity">
    <text evidence="5">Belongs to the nitrite and sulfite reductase 4Fe-4S domain family.</text>
</comment>
<dbReference type="GO" id="GO:0050661">
    <property type="term" value="F:NADP binding"/>
    <property type="evidence" value="ECO:0007669"/>
    <property type="project" value="InterPro"/>
</dbReference>
<sequence length="1026" mass="112764">MAPNTELLTPTDAQQTIVVVGLGMVAVSFIEKVLSYDTKHMYNIKVFGEEPEVAYNRVGLTQYFAHRDPAKQLMKPREWYAENNIEVHLGDLVQEIDTVGQRVRAEKYGWVNYDICVLATGSSAALPPGVPPMGSVGGIYVYRTLEDLEQIIAWANRDNVKRATIVGGGLLGLEAAKAAKDLGLISTVYERADRLMMRQLDGEASRLLEAEIAKLGLTSVVGDCPMGLAQVDDELEPSKKKISGFTTASGKEVETDMIIYSIGIRPRDQLARESDGSLKLGERGGIAVDNQLRTSAPNVYAIGECANFNGMCYGLVAPCYDTAEAVARNITTHLNEPEEKKVTFKGSDMSTKLKLMGVNVASFGNPFPDEATHQPLVYRDPFAGVYKKYNFTKDGKHLVGGMMVGDTKDYTKVLAMTRSSKAIDCDPSELILGTQSEEAGAGTDALPDDAQICSCLNVTKGDIRKAIKEKNCANVNQVKAFTKAGTGCGGCVPQVTEIFESEMKSLGKTVSNSLCAHFKFSRAELYTIVKVKELKTFEEVARNSAVDPATAGCEVCKPAIASIMTSLWNEHILSGGLASLQETNDRYLANLQRGGLYSVVPRMAGGEITPEGLQAIADVTKEYNLYSKITGAQRFDLFGARKEDLPKIWERLVDAGFESGHAYGKSLRNVKSCVGSTWCRYGQQDSVGFAIRLENRYKGIRSPHKLKGGVSGCIRECAEAQGKDFGLIATEKGYNVYVGGNGGTKPRHADLLVSSVSEEEATKYIDRYLMYYIMTADKLQRTARWMEKLPGGVKYLRKVIMDDHLGICADLDKQMQYLIGTYQCEWRTVVKNPELKKQFEEFVNTKESSGPLIEMIEQRGAKRPADWPKVVPALPSLKRQTGTMEWVKAGSVDQFPLDQGKVMLVGDSQIAVFHTSDDKWYAAQNMCPVKRDLVLSGGILGFHESESGAESYISCPIHKKNFNLKSGACINDEAFHIECFHVKVEHDQVYVQLPPADILDEALSTKKHMITKSMTALSATNGSMDW</sequence>
<dbReference type="InterPro" id="IPR005117">
    <property type="entry name" value="NiRdtase/SiRdtase_haem-b_fer"/>
</dbReference>
<dbReference type="InterPro" id="IPR012748">
    <property type="entry name" value="Rieske-like_NirD"/>
</dbReference>